<dbReference type="KEGG" id="mng:MNEG_7009"/>
<feature type="compositionally biased region" description="Gly residues" evidence="1">
    <location>
        <begin position="62"/>
        <end position="73"/>
    </location>
</feature>
<evidence type="ECO:0000313" key="3">
    <source>
        <dbReference type="Proteomes" id="UP000054498"/>
    </source>
</evidence>
<evidence type="ECO:0000313" key="2">
    <source>
        <dbReference type="EMBL" id="KIZ00951.1"/>
    </source>
</evidence>
<feature type="region of interest" description="Disordered" evidence="1">
    <location>
        <begin position="138"/>
        <end position="159"/>
    </location>
</feature>
<dbReference type="STRING" id="145388.A0A0D2N4F1"/>
<name>A0A0D2N4F1_9CHLO</name>
<gene>
    <name evidence="2" type="ORF">MNEG_7009</name>
</gene>
<protein>
    <submittedName>
        <fullName evidence="2">Uncharacterized protein</fullName>
    </submittedName>
</protein>
<dbReference type="OrthoDB" id="28868at2759"/>
<sequence length="159" mass="16430">MNGGSFLLRWLNNLRQVYLLANQPESALAILRYMRATLEAMHQQAADKQQGEQQQQQQSAGRSGGRGSTGGGVPAALGPLTDLTRDEGLCLYALGRWAEAAEALGSYLAAAPLAADVPLVTSVLEKVRAAQQRAAAAAAAAAAGRSVDEAEGGPTDLSG</sequence>
<dbReference type="RefSeq" id="XP_013899970.1">
    <property type="nucleotide sequence ID" value="XM_014044516.1"/>
</dbReference>
<accession>A0A0D2N4F1</accession>
<feature type="region of interest" description="Disordered" evidence="1">
    <location>
        <begin position="43"/>
        <end position="80"/>
    </location>
</feature>
<reference evidence="2 3" key="1">
    <citation type="journal article" date="2013" name="BMC Genomics">
        <title>Reconstruction of the lipid metabolism for the microalga Monoraphidium neglectum from its genome sequence reveals characteristics suitable for biofuel production.</title>
        <authorList>
            <person name="Bogen C."/>
            <person name="Al-Dilaimi A."/>
            <person name="Albersmeier A."/>
            <person name="Wichmann J."/>
            <person name="Grundmann M."/>
            <person name="Rupp O."/>
            <person name="Lauersen K.J."/>
            <person name="Blifernez-Klassen O."/>
            <person name="Kalinowski J."/>
            <person name="Goesmann A."/>
            <person name="Mussgnug J.H."/>
            <person name="Kruse O."/>
        </authorList>
    </citation>
    <scope>NUCLEOTIDE SEQUENCE [LARGE SCALE GENOMIC DNA]</scope>
    <source>
        <strain evidence="2 3">SAG 48.87</strain>
    </source>
</reference>
<feature type="compositionally biased region" description="Low complexity" evidence="1">
    <location>
        <begin position="43"/>
        <end position="61"/>
    </location>
</feature>
<keyword evidence="3" id="KW-1185">Reference proteome</keyword>
<dbReference type="Proteomes" id="UP000054498">
    <property type="component" value="Unassembled WGS sequence"/>
</dbReference>
<proteinExistence type="predicted"/>
<dbReference type="AlphaFoldDB" id="A0A0D2N4F1"/>
<organism evidence="2 3">
    <name type="scientific">Monoraphidium neglectum</name>
    <dbReference type="NCBI Taxonomy" id="145388"/>
    <lineage>
        <taxon>Eukaryota</taxon>
        <taxon>Viridiplantae</taxon>
        <taxon>Chlorophyta</taxon>
        <taxon>core chlorophytes</taxon>
        <taxon>Chlorophyceae</taxon>
        <taxon>CS clade</taxon>
        <taxon>Sphaeropleales</taxon>
        <taxon>Selenastraceae</taxon>
        <taxon>Monoraphidium</taxon>
    </lineage>
</organism>
<dbReference type="GeneID" id="25739885"/>
<dbReference type="EMBL" id="KK101421">
    <property type="protein sequence ID" value="KIZ00951.1"/>
    <property type="molecule type" value="Genomic_DNA"/>
</dbReference>
<evidence type="ECO:0000256" key="1">
    <source>
        <dbReference type="SAM" id="MobiDB-lite"/>
    </source>
</evidence>